<dbReference type="EMBL" id="JH597761">
    <property type="protein sequence ID" value="EHP71146.1"/>
    <property type="molecule type" value="Genomic_DNA"/>
</dbReference>
<dbReference type="SUPFAM" id="SSF69304">
    <property type="entry name" value="Tricorn protease N-terminal domain"/>
    <property type="match status" value="1"/>
</dbReference>
<evidence type="ECO:0000259" key="2">
    <source>
        <dbReference type="Pfam" id="PF00326"/>
    </source>
</evidence>
<dbReference type="STRING" id="671065.MetMK1DRAFT_00016500"/>
<dbReference type="PANTHER" id="PTHR42776:SF4">
    <property type="entry name" value="ACYLAMINO-ACID-RELEASING ENZYME"/>
    <property type="match status" value="1"/>
</dbReference>
<feature type="domain" description="Peptidase S9 prolyl oligopeptidase catalytic" evidence="2">
    <location>
        <begin position="372"/>
        <end position="583"/>
    </location>
</feature>
<keyword evidence="3" id="KW-0645">Protease</keyword>
<dbReference type="Proteomes" id="UP000003980">
    <property type="component" value="Unassembled WGS sequence"/>
</dbReference>
<dbReference type="Gene3D" id="3.40.50.1820">
    <property type="entry name" value="alpha/beta hydrolase"/>
    <property type="match status" value="1"/>
</dbReference>
<keyword evidence="3" id="KW-0031">Aminopeptidase</keyword>
<sequence length="584" mass="65446">MTPEEAYSIKVISDVKLSTRGLIHGETWIESKEYRNSVFLNGRRVTWGGKEILPNVINDTLYFVRTGEKHQLVAQQEFGEPKTLLELGKILKYDVHEKGILVLGEEVSDKSSPLETNRIKHKFDGRGLLRSRTSLFLLQEGKLRTVVKGDFDVMDFATNGSRVIVVTSQRDDEVGLSSLQEVDVETGERRDLISGDYVITSVAVNDKGGVAFLGHGKGKSPWAVKEVHILEEGRSFLCGKTCGSSVISDLFDGAKERLVYVGDSVISLGQEGGETNLYRIEDGKVTKITHGEHVIRLFDYDGRRLAYVKTTPERPSLLVSGDLTYDPNPQVTGVRPLKVDSRIEGWAILTDRSAPTILFVHGGPHMAYGYSYYIEFQFFVKNGFNVLYSNPRGSQGYGEEFAKACVGDWGGGDMEDILTFVKDAKEQLGLEGKLGVTGGSYGGFMTNWIITHSDVFSAAVSERGISNLVSMCGTSDIGFWFNAVESGIEDPWKIENMEKLMRMSPIYYVERAKTPTMLIHGEEDYRCPMEQAEQFFTALKMRGIETRLVRYQGDGHEHARKGKPENMVHRLSVKLEWFRRHLTS</sequence>
<dbReference type="MEROPS" id="S09.071"/>
<protein>
    <submittedName>
        <fullName evidence="3">Dipeptidyl aminopeptidase/acylaminoacyl peptidase</fullName>
    </submittedName>
</protein>
<dbReference type="HOGENOM" id="CLU_008615_2_2_2"/>
<dbReference type="SUPFAM" id="SSF53474">
    <property type="entry name" value="alpha/beta-Hydrolases"/>
    <property type="match status" value="1"/>
</dbReference>
<keyword evidence="4" id="KW-1185">Reference proteome</keyword>
<evidence type="ECO:0000256" key="1">
    <source>
        <dbReference type="ARBA" id="ARBA00022801"/>
    </source>
</evidence>
<accession>H2C150</accession>
<dbReference type="Pfam" id="PF00326">
    <property type="entry name" value="Peptidase_S9"/>
    <property type="match status" value="1"/>
</dbReference>
<dbReference type="PANTHER" id="PTHR42776">
    <property type="entry name" value="SERINE PEPTIDASE S9 FAMILY MEMBER"/>
    <property type="match status" value="1"/>
</dbReference>
<dbReference type="eggNOG" id="arCOG01646">
    <property type="taxonomic scope" value="Archaea"/>
</dbReference>
<dbReference type="InterPro" id="IPR001375">
    <property type="entry name" value="Peptidase_S9_cat"/>
</dbReference>
<keyword evidence="1" id="KW-0378">Hydrolase</keyword>
<gene>
    <name evidence="3" type="ORF">MetMK1DRAFT_00016500</name>
</gene>
<reference evidence="3 4" key="1">
    <citation type="submission" date="2012-01" db="EMBL/GenBank/DDBJ databases">
        <title>Improved High-Quality Draft sequence of Metallosphaera yellowstonensis MK1.</title>
        <authorList>
            <consortium name="US DOE Joint Genome Institute"/>
            <person name="Lucas S."/>
            <person name="Han J."/>
            <person name="Cheng J.-F."/>
            <person name="Goodwin L."/>
            <person name="Pitluck S."/>
            <person name="Peters L."/>
            <person name="Teshima H."/>
            <person name="Detter J.C."/>
            <person name="Han C."/>
            <person name="Tapia R."/>
            <person name="Land M."/>
            <person name="Hauser L."/>
            <person name="Kyrpides N."/>
            <person name="Kozubal M."/>
            <person name="Macur R.E."/>
            <person name="Jay Z."/>
            <person name="Inskeep W."/>
            <person name="Woyke T."/>
        </authorList>
    </citation>
    <scope>NUCLEOTIDE SEQUENCE [LARGE SCALE GENOMIC DNA]</scope>
    <source>
        <strain evidence="3 4">MK1</strain>
    </source>
</reference>
<dbReference type="InterPro" id="IPR029058">
    <property type="entry name" value="AB_hydrolase_fold"/>
</dbReference>
<dbReference type="AlphaFoldDB" id="H2C150"/>
<dbReference type="GO" id="GO:0004252">
    <property type="term" value="F:serine-type endopeptidase activity"/>
    <property type="evidence" value="ECO:0007669"/>
    <property type="project" value="TreeGrafter"/>
</dbReference>
<evidence type="ECO:0000313" key="4">
    <source>
        <dbReference type="Proteomes" id="UP000003980"/>
    </source>
</evidence>
<name>H2C150_9CREN</name>
<evidence type="ECO:0000313" key="3">
    <source>
        <dbReference type="EMBL" id="EHP71146.1"/>
    </source>
</evidence>
<dbReference type="GO" id="GO:0006508">
    <property type="term" value="P:proteolysis"/>
    <property type="evidence" value="ECO:0007669"/>
    <property type="project" value="InterPro"/>
</dbReference>
<proteinExistence type="predicted"/>
<dbReference type="RefSeq" id="WP_009072307.1">
    <property type="nucleotide sequence ID" value="NZ_JH597761.1"/>
</dbReference>
<dbReference type="GO" id="GO:0004177">
    <property type="term" value="F:aminopeptidase activity"/>
    <property type="evidence" value="ECO:0007669"/>
    <property type="project" value="UniProtKB-KW"/>
</dbReference>
<organism evidence="3 4">
    <name type="scientific">Metallosphaera yellowstonensis MK1</name>
    <dbReference type="NCBI Taxonomy" id="671065"/>
    <lineage>
        <taxon>Archaea</taxon>
        <taxon>Thermoproteota</taxon>
        <taxon>Thermoprotei</taxon>
        <taxon>Sulfolobales</taxon>
        <taxon>Sulfolobaceae</taxon>
        <taxon>Metallosphaera</taxon>
    </lineage>
</organism>
<dbReference type="OrthoDB" id="25019at2157"/>